<evidence type="ECO:0000313" key="3">
    <source>
        <dbReference type="Proteomes" id="UP000735302"/>
    </source>
</evidence>
<gene>
    <name evidence="2" type="ORF">PoB_004090800</name>
</gene>
<reference evidence="2 3" key="1">
    <citation type="journal article" date="2021" name="Elife">
        <title>Chloroplast acquisition without the gene transfer in kleptoplastic sea slugs, Plakobranchus ocellatus.</title>
        <authorList>
            <person name="Maeda T."/>
            <person name="Takahashi S."/>
            <person name="Yoshida T."/>
            <person name="Shimamura S."/>
            <person name="Takaki Y."/>
            <person name="Nagai Y."/>
            <person name="Toyoda A."/>
            <person name="Suzuki Y."/>
            <person name="Arimoto A."/>
            <person name="Ishii H."/>
            <person name="Satoh N."/>
            <person name="Nishiyama T."/>
            <person name="Hasebe M."/>
            <person name="Maruyama T."/>
            <person name="Minagawa J."/>
            <person name="Obokata J."/>
            <person name="Shigenobu S."/>
        </authorList>
    </citation>
    <scope>NUCLEOTIDE SEQUENCE [LARGE SCALE GENOMIC DNA]</scope>
</reference>
<evidence type="ECO:0000256" key="1">
    <source>
        <dbReference type="SAM" id="MobiDB-lite"/>
    </source>
</evidence>
<organism evidence="2 3">
    <name type="scientific">Plakobranchus ocellatus</name>
    <dbReference type="NCBI Taxonomy" id="259542"/>
    <lineage>
        <taxon>Eukaryota</taxon>
        <taxon>Metazoa</taxon>
        <taxon>Spiralia</taxon>
        <taxon>Lophotrochozoa</taxon>
        <taxon>Mollusca</taxon>
        <taxon>Gastropoda</taxon>
        <taxon>Heterobranchia</taxon>
        <taxon>Euthyneura</taxon>
        <taxon>Panpulmonata</taxon>
        <taxon>Sacoglossa</taxon>
        <taxon>Placobranchoidea</taxon>
        <taxon>Plakobranchidae</taxon>
        <taxon>Plakobranchus</taxon>
    </lineage>
</organism>
<sequence length="352" mass="40303">MPLSFPYHVNLPSISLAEKGECKKYDMRKEVSSVYTTVSDGKGGKIRVKKEKAKKEKKGKKGKEIADFSDASTDSDAVDLSNMTEEEKKKYFEEKAKRKAEREKRRREKYGDKYDEMMAAHEKRGRGGKDGNEADSESEYEVDPVTGRKKKKLKKTQDGEFEYEYDAFGRVVRKKRIGKGGDGGDSGSEYEYEYDEHGNLIKEKKKGKGGNVEGYEYVYDSQGRLIKKIRKGKHEIKMNFVFFFSFADKDGNLIEAKKTKGKDNSNEDDGNYFEVDEKGQVKLRQGKKKIDLSKLTDEDLIRLGIDPNLSKQDIARLLRISSYSLSGFWSRHQGFSMSIFSLEVVETLCFPL</sequence>
<feature type="compositionally biased region" description="Acidic residues" evidence="1">
    <location>
        <begin position="133"/>
        <end position="142"/>
    </location>
</feature>
<accession>A0AAV4B5N9</accession>
<comment type="caution">
    <text evidence="2">The sequence shown here is derived from an EMBL/GenBank/DDBJ whole genome shotgun (WGS) entry which is preliminary data.</text>
</comment>
<keyword evidence="3" id="KW-1185">Reference proteome</keyword>
<dbReference type="AlphaFoldDB" id="A0AAV4B5N9"/>
<dbReference type="Gene3D" id="2.180.10.10">
    <property type="entry name" value="RHS repeat-associated core"/>
    <property type="match status" value="1"/>
</dbReference>
<feature type="compositionally biased region" description="Basic and acidic residues" evidence="1">
    <location>
        <begin position="85"/>
        <end position="132"/>
    </location>
</feature>
<evidence type="ECO:0000313" key="2">
    <source>
        <dbReference type="EMBL" id="GFO14403.1"/>
    </source>
</evidence>
<dbReference type="EMBL" id="BLXT01004562">
    <property type="protein sequence ID" value="GFO14403.1"/>
    <property type="molecule type" value="Genomic_DNA"/>
</dbReference>
<feature type="compositionally biased region" description="Low complexity" evidence="1">
    <location>
        <begin position="68"/>
        <end position="79"/>
    </location>
</feature>
<dbReference type="Proteomes" id="UP000735302">
    <property type="component" value="Unassembled WGS sequence"/>
</dbReference>
<proteinExistence type="predicted"/>
<feature type="compositionally biased region" description="Basic residues" evidence="1">
    <location>
        <begin position="44"/>
        <end position="61"/>
    </location>
</feature>
<protein>
    <submittedName>
        <fullName evidence="2">Uncharacterized protein</fullName>
    </submittedName>
</protein>
<feature type="region of interest" description="Disordered" evidence="1">
    <location>
        <begin position="36"/>
        <end position="153"/>
    </location>
</feature>
<name>A0AAV4B5N9_9GAST</name>